<dbReference type="CDD" id="cd08662">
    <property type="entry name" value="M13"/>
    <property type="match status" value="1"/>
</dbReference>
<dbReference type="WBParaSite" id="sdigi.contig17.g1594.t1">
    <property type="protein sequence ID" value="sdigi.contig17.g1594.t1"/>
    <property type="gene ID" value="sdigi.contig17.g1594"/>
</dbReference>
<dbReference type="Gene3D" id="1.10.1380.10">
    <property type="entry name" value="Neutral endopeptidase , domain2"/>
    <property type="match status" value="2"/>
</dbReference>
<keyword evidence="3" id="KW-0645">Protease</keyword>
<dbReference type="PRINTS" id="PR00786">
    <property type="entry name" value="NEPRILYSIN"/>
</dbReference>
<evidence type="ECO:0000256" key="5">
    <source>
        <dbReference type="ARBA" id="ARBA00022801"/>
    </source>
</evidence>
<evidence type="ECO:0000313" key="10">
    <source>
        <dbReference type="Proteomes" id="UP000887581"/>
    </source>
</evidence>
<evidence type="ECO:0000259" key="8">
    <source>
        <dbReference type="Pfam" id="PF01431"/>
    </source>
</evidence>
<dbReference type="Gene3D" id="3.40.390.10">
    <property type="entry name" value="Collagenase (Catalytic Domain)"/>
    <property type="match status" value="2"/>
</dbReference>
<dbReference type="SUPFAM" id="SSF55486">
    <property type="entry name" value="Metalloproteases ('zincins'), catalytic domain"/>
    <property type="match status" value="1"/>
</dbReference>
<evidence type="ECO:0000256" key="2">
    <source>
        <dbReference type="ARBA" id="ARBA00007357"/>
    </source>
</evidence>
<dbReference type="PANTHER" id="PTHR11733:SF237">
    <property type="entry name" value="NEPRILYSIN-LIKE 4"/>
    <property type="match status" value="1"/>
</dbReference>
<reference evidence="11" key="1">
    <citation type="submission" date="2022-11" db="UniProtKB">
        <authorList>
            <consortium name="WormBaseParasite"/>
        </authorList>
    </citation>
    <scope>IDENTIFICATION</scope>
</reference>
<dbReference type="InterPro" id="IPR024079">
    <property type="entry name" value="MetalloPept_cat_dom_sf"/>
</dbReference>
<sequence>MQNLEVGTSPGYAKAAHYLLSSMNQTIDPCNDFFEYACGHWISEHPIPDDLGSYEVITSVREKVSQKMKELYESKEATGSKAMDAVKTIYQTCMDTKRRRSLQGREIIKAIEVFLGNWPILYGKKWSEKKFDLTEMMIRITQTRSIAVLMSIFVSPDKMNVSTRLIHIDQGSLGLGFSAKDYYLNERKYAVQLKAYKKYITDKAMLISRDLGISKERSEVEKEVDDIIRFEKKLAQMDWNKYFRAVVPSDLHWYLEKNPVINIVQVEFLRKLDELLKVTPKKTLANYMIWLYITAWNFQLDERYDDIHQDFLRAMIGKQVKSPRWKVCSHVATNQMSYASGALYVKSFFNEADKQVALEMVNHLKDAFEEMLEEYDWMKKSTREIALKKTTEMLSLIGYPEFIRNTSDLDNYYKLIHIDVNDTFAQTVTKTSRWSLEHSYRKLVKPVERTEFDAPASSVNAFYSSLKNAVVFPAAILQPPFFDRTFPRAVNFGGIGSIIGHEITHGFDDRGSQFDYQGNLRDWWDRETKENFNRKKNCFVEKYNNYVVPGIDLHINGLRTLGENIADNGGLKEAFRAYRNYIKKIGYEEKRLPGLEHLDMNQIFFLSSARMWCGHSRPAALIRQVLTDQHAPLRFRVNGVVINYPDFAKTFKCPPNSPMNPINKCSLW</sequence>
<dbReference type="GO" id="GO:0005886">
    <property type="term" value="C:plasma membrane"/>
    <property type="evidence" value="ECO:0007669"/>
    <property type="project" value="TreeGrafter"/>
</dbReference>
<dbReference type="Pfam" id="PF01431">
    <property type="entry name" value="Peptidase_M13"/>
    <property type="match status" value="1"/>
</dbReference>
<evidence type="ECO:0000256" key="7">
    <source>
        <dbReference type="ARBA" id="ARBA00023049"/>
    </source>
</evidence>
<keyword evidence="5" id="KW-0378">Hydrolase</keyword>
<dbReference type="InterPro" id="IPR000718">
    <property type="entry name" value="Peptidase_M13"/>
</dbReference>
<dbReference type="InterPro" id="IPR042089">
    <property type="entry name" value="Peptidase_M13_dom_2"/>
</dbReference>
<name>A0A915PHV0_9BILA</name>
<evidence type="ECO:0000256" key="6">
    <source>
        <dbReference type="ARBA" id="ARBA00022833"/>
    </source>
</evidence>
<organism evidence="10 11">
    <name type="scientific">Setaria digitata</name>
    <dbReference type="NCBI Taxonomy" id="48799"/>
    <lineage>
        <taxon>Eukaryota</taxon>
        <taxon>Metazoa</taxon>
        <taxon>Ecdysozoa</taxon>
        <taxon>Nematoda</taxon>
        <taxon>Chromadorea</taxon>
        <taxon>Rhabditida</taxon>
        <taxon>Spirurina</taxon>
        <taxon>Spiruromorpha</taxon>
        <taxon>Filarioidea</taxon>
        <taxon>Setariidae</taxon>
        <taxon>Setaria</taxon>
    </lineage>
</organism>
<comment type="similarity">
    <text evidence="2">Belongs to the peptidase M13 family.</text>
</comment>
<dbReference type="GO" id="GO:0004222">
    <property type="term" value="F:metalloendopeptidase activity"/>
    <property type="evidence" value="ECO:0007669"/>
    <property type="project" value="InterPro"/>
</dbReference>
<dbReference type="GO" id="GO:0016485">
    <property type="term" value="P:protein processing"/>
    <property type="evidence" value="ECO:0007669"/>
    <property type="project" value="TreeGrafter"/>
</dbReference>
<evidence type="ECO:0000259" key="9">
    <source>
        <dbReference type="Pfam" id="PF05649"/>
    </source>
</evidence>
<dbReference type="PROSITE" id="PS51885">
    <property type="entry name" value="NEPRILYSIN"/>
    <property type="match status" value="1"/>
</dbReference>
<dbReference type="Proteomes" id="UP000887581">
    <property type="component" value="Unplaced"/>
</dbReference>
<keyword evidence="4" id="KW-0479">Metal-binding</keyword>
<evidence type="ECO:0000313" key="11">
    <source>
        <dbReference type="WBParaSite" id="sdigi.contig17.g1594.t1"/>
    </source>
</evidence>
<dbReference type="GO" id="GO:0046872">
    <property type="term" value="F:metal ion binding"/>
    <property type="evidence" value="ECO:0007669"/>
    <property type="project" value="UniProtKB-KW"/>
</dbReference>
<dbReference type="Pfam" id="PF05649">
    <property type="entry name" value="Peptidase_M13_N"/>
    <property type="match status" value="1"/>
</dbReference>
<keyword evidence="6" id="KW-0862">Zinc</keyword>
<proteinExistence type="inferred from homology"/>
<keyword evidence="10" id="KW-1185">Reference proteome</keyword>
<evidence type="ECO:0000256" key="1">
    <source>
        <dbReference type="ARBA" id="ARBA00001947"/>
    </source>
</evidence>
<feature type="domain" description="Peptidase M13 N-terminal" evidence="9">
    <location>
        <begin position="29"/>
        <end position="239"/>
    </location>
</feature>
<accession>A0A915PHV0</accession>
<comment type="cofactor">
    <cofactor evidence="1">
        <name>Zn(2+)</name>
        <dbReference type="ChEBI" id="CHEBI:29105"/>
    </cofactor>
</comment>
<dbReference type="InterPro" id="IPR018497">
    <property type="entry name" value="Peptidase_M13_C"/>
</dbReference>
<feature type="domain" description="Peptidase M13 C-terminal" evidence="8">
    <location>
        <begin position="460"/>
        <end position="666"/>
    </location>
</feature>
<evidence type="ECO:0000256" key="3">
    <source>
        <dbReference type="ARBA" id="ARBA00022670"/>
    </source>
</evidence>
<dbReference type="PANTHER" id="PTHR11733">
    <property type="entry name" value="ZINC METALLOPROTEASE FAMILY M13 NEPRILYSIN-RELATED"/>
    <property type="match status" value="1"/>
</dbReference>
<dbReference type="InterPro" id="IPR008753">
    <property type="entry name" value="Peptidase_M13_N"/>
</dbReference>
<evidence type="ECO:0000256" key="4">
    <source>
        <dbReference type="ARBA" id="ARBA00022723"/>
    </source>
</evidence>
<protein>
    <submittedName>
        <fullName evidence="11">Uncharacterized protein</fullName>
    </submittedName>
</protein>
<dbReference type="AlphaFoldDB" id="A0A915PHV0"/>
<keyword evidence="7" id="KW-0482">Metalloprotease</keyword>